<reference evidence="2 3" key="2">
    <citation type="submission" date="2024-07" db="EMBL/GenBank/DDBJ databases">
        <authorList>
            <person name="Akdeniz Z."/>
        </authorList>
    </citation>
    <scope>NUCLEOTIDE SEQUENCE [LARGE SCALE GENOMIC DNA]</scope>
</reference>
<gene>
    <name evidence="2" type="ORF">HINF_LOCUS35932</name>
    <name evidence="1" type="ORF">HINF_LOCUS40693</name>
</gene>
<dbReference type="EMBL" id="CAXDID020000131">
    <property type="protein sequence ID" value="CAL6035446.1"/>
    <property type="molecule type" value="Genomic_DNA"/>
</dbReference>
<keyword evidence="3" id="KW-1185">Reference proteome</keyword>
<accession>A0AA86Q847</accession>
<evidence type="ECO:0000313" key="1">
    <source>
        <dbReference type="EMBL" id="CAI9953048.1"/>
    </source>
</evidence>
<dbReference type="EMBL" id="CATOUU010000836">
    <property type="protein sequence ID" value="CAI9953048.1"/>
    <property type="molecule type" value="Genomic_DNA"/>
</dbReference>
<reference evidence="1" key="1">
    <citation type="submission" date="2023-06" db="EMBL/GenBank/DDBJ databases">
        <authorList>
            <person name="Kurt Z."/>
        </authorList>
    </citation>
    <scope>NUCLEOTIDE SEQUENCE</scope>
</reference>
<name>A0AA86Q847_9EUKA</name>
<evidence type="ECO:0000313" key="2">
    <source>
        <dbReference type="EMBL" id="CAL6035446.1"/>
    </source>
</evidence>
<protein>
    <submittedName>
        <fullName evidence="1">Leucine-rich repeat domain superfamily</fullName>
    </submittedName>
    <submittedName>
        <fullName evidence="2">Leucine-rich_repeat domain superfamily</fullName>
    </submittedName>
</protein>
<evidence type="ECO:0000313" key="3">
    <source>
        <dbReference type="Proteomes" id="UP001642409"/>
    </source>
</evidence>
<organism evidence="1">
    <name type="scientific">Hexamita inflata</name>
    <dbReference type="NCBI Taxonomy" id="28002"/>
    <lineage>
        <taxon>Eukaryota</taxon>
        <taxon>Metamonada</taxon>
        <taxon>Diplomonadida</taxon>
        <taxon>Hexamitidae</taxon>
        <taxon>Hexamitinae</taxon>
        <taxon>Hexamita</taxon>
    </lineage>
</organism>
<dbReference type="AlphaFoldDB" id="A0AA86Q847"/>
<comment type="caution">
    <text evidence="1">The sequence shown here is derived from an EMBL/GenBank/DDBJ whole genome shotgun (WGS) entry which is preliminary data.</text>
</comment>
<dbReference type="InterPro" id="IPR032675">
    <property type="entry name" value="LRR_dom_sf"/>
</dbReference>
<proteinExistence type="predicted"/>
<dbReference type="SUPFAM" id="SSF52075">
    <property type="entry name" value="Outer arm dynein light chain 1"/>
    <property type="match status" value="1"/>
</dbReference>
<sequence>MKDLKDLELQSTQVIDLHPLQYLNKLERICISYANVIDVTPLSNLTLLDCLFLIGNKIQSFDCLSHHKYYQKPKSLEELQIEIEEEQEENENADYEEKYSLDFQNDPTDEELKFYNKILSVHSSHKQIRKIKSENKRQKFRTSLTLQKNYVSVMLNNQIMRMNKQLEIALEWFNKNSNTLNID</sequence>
<dbReference type="Gene3D" id="3.80.10.10">
    <property type="entry name" value="Ribonuclease Inhibitor"/>
    <property type="match status" value="1"/>
</dbReference>
<dbReference type="Proteomes" id="UP001642409">
    <property type="component" value="Unassembled WGS sequence"/>
</dbReference>